<gene>
    <name evidence="8" type="primary">acpS</name>
    <name evidence="10" type="ORF">BROSI_A0582</name>
</gene>
<keyword evidence="1 8" id="KW-0444">Lipid biosynthesis</keyword>
<feature type="binding site" evidence="8">
    <location>
        <position position="15"/>
    </location>
    <ligand>
        <name>Mg(2+)</name>
        <dbReference type="ChEBI" id="CHEBI:18420"/>
    </ligand>
</feature>
<dbReference type="EMBL" id="BAFN01000001">
    <property type="protein sequence ID" value="GAN32078.1"/>
    <property type="molecule type" value="Genomic_DNA"/>
</dbReference>
<comment type="similarity">
    <text evidence="8">Belongs to the P-Pant transferase superfamily. AcpS family.</text>
</comment>
<evidence type="ECO:0000313" key="11">
    <source>
        <dbReference type="Proteomes" id="UP000032309"/>
    </source>
</evidence>
<dbReference type="Gene3D" id="3.90.470.20">
    <property type="entry name" value="4'-phosphopantetheinyl transferase domain"/>
    <property type="match status" value="1"/>
</dbReference>
<dbReference type="InterPro" id="IPR004568">
    <property type="entry name" value="Ppantetheine-prot_Trfase_dom"/>
</dbReference>
<evidence type="ECO:0000256" key="1">
    <source>
        <dbReference type="ARBA" id="ARBA00022516"/>
    </source>
</evidence>
<evidence type="ECO:0000256" key="2">
    <source>
        <dbReference type="ARBA" id="ARBA00022679"/>
    </source>
</evidence>
<keyword evidence="6 8" id="KW-0443">Lipid metabolism</keyword>
<organism evidence="10 11">
    <name type="scientific">Candidatus Brocadia sinica JPN1</name>
    <dbReference type="NCBI Taxonomy" id="1197129"/>
    <lineage>
        <taxon>Bacteria</taxon>
        <taxon>Pseudomonadati</taxon>
        <taxon>Planctomycetota</taxon>
        <taxon>Candidatus Brocadiia</taxon>
        <taxon>Candidatus Brocadiales</taxon>
        <taxon>Candidatus Brocadiaceae</taxon>
        <taxon>Candidatus Brocadia</taxon>
    </lineage>
</organism>
<keyword evidence="3 8" id="KW-0479">Metal-binding</keyword>
<dbReference type="SUPFAM" id="SSF56214">
    <property type="entry name" value="4'-phosphopantetheinyl transferase"/>
    <property type="match status" value="1"/>
</dbReference>
<evidence type="ECO:0000256" key="3">
    <source>
        <dbReference type="ARBA" id="ARBA00022723"/>
    </source>
</evidence>
<evidence type="ECO:0000256" key="4">
    <source>
        <dbReference type="ARBA" id="ARBA00022832"/>
    </source>
</evidence>
<keyword evidence="7 8" id="KW-0275">Fatty acid biosynthesis</keyword>
<comment type="function">
    <text evidence="8">Transfers the 4'-phosphopantetheine moiety from coenzyme A to a Ser of acyl-carrier-protein.</text>
</comment>
<protein>
    <recommendedName>
        <fullName evidence="8">Holo-[acyl-carrier-protein] synthase</fullName>
        <shortName evidence="8">Holo-ACP synthase</shortName>
        <ecNumber evidence="8">2.7.8.7</ecNumber>
    </recommendedName>
    <alternativeName>
        <fullName evidence="8">4'-phosphopantetheinyl transferase AcpS</fullName>
    </alternativeName>
</protein>
<dbReference type="EC" id="2.7.8.7" evidence="8"/>
<comment type="caution">
    <text evidence="10">The sequence shown here is derived from an EMBL/GenBank/DDBJ whole genome shotgun (WGS) entry which is preliminary data.</text>
</comment>
<comment type="subcellular location">
    <subcellularLocation>
        <location evidence="8">Cytoplasm</location>
    </subcellularLocation>
</comment>
<evidence type="ECO:0000256" key="7">
    <source>
        <dbReference type="ARBA" id="ARBA00023160"/>
    </source>
</evidence>
<dbReference type="HAMAP" id="MF_00101">
    <property type="entry name" value="AcpS"/>
    <property type="match status" value="1"/>
</dbReference>
<evidence type="ECO:0000256" key="6">
    <source>
        <dbReference type="ARBA" id="ARBA00023098"/>
    </source>
</evidence>
<dbReference type="InterPro" id="IPR002582">
    <property type="entry name" value="ACPS"/>
</dbReference>
<dbReference type="NCBIfam" id="TIGR00556">
    <property type="entry name" value="pantethn_trn"/>
    <property type="match status" value="1"/>
</dbReference>
<sequence>MNVNRNGYDMYVGVDIIEIRRIEKLFSANEDFLRRIYTEKEVEYCKQKKNKYQHFAARFASKEAMFKALGTGWIDKMKWTDIELLNDEMGKPYLNLYGSVKELADKKRINTISVSLSHCHDYAIAQVLLMPKAIPEVSPDG</sequence>
<name>A0ABQ0JTN4_9BACT</name>
<evidence type="ECO:0000313" key="10">
    <source>
        <dbReference type="EMBL" id="GAN32078.1"/>
    </source>
</evidence>
<keyword evidence="2 8" id="KW-0808">Transferase</keyword>
<evidence type="ECO:0000259" key="9">
    <source>
        <dbReference type="Pfam" id="PF01648"/>
    </source>
</evidence>
<feature type="domain" description="4'-phosphopantetheinyl transferase" evidence="9">
    <location>
        <begin position="12"/>
        <end position="125"/>
    </location>
</feature>
<dbReference type="Pfam" id="PF01648">
    <property type="entry name" value="ACPS"/>
    <property type="match status" value="1"/>
</dbReference>
<proteinExistence type="inferred from homology"/>
<dbReference type="InterPro" id="IPR037143">
    <property type="entry name" value="4-PPantetheinyl_Trfase_dom_sf"/>
</dbReference>
<dbReference type="RefSeq" id="WP_230400629.1">
    <property type="nucleotide sequence ID" value="NZ_BAFN01000001.1"/>
</dbReference>
<comment type="catalytic activity">
    <reaction evidence="8">
        <text>apo-[ACP] + CoA = holo-[ACP] + adenosine 3',5'-bisphosphate + H(+)</text>
        <dbReference type="Rhea" id="RHEA:12068"/>
        <dbReference type="Rhea" id="RHEA-COMP:9685"/>
        <dbReference type="Rhea" id="RHEA-COMP:9690"/>
        <dbReference type="ChEBI" id="CHEBI:15378"/>
        <dbReference type="ChEBI" id="CHEBI:29999"/>
        <dbReference type="ChEBI" id="CHEBI:57287"/>
        <dbReference type="ChEBI" id="CHEBI:58343"/>
        <dbReference type="ChEBI" id="CHEBI:64479"/>
        <dbReference type="EC" id="2.7.8.7"/>
    </reaction>
</comment>
<feature type="binding site" evidence="8">
    <location>
        <position position="63"/>
    </location>
    <ligand>
        <name>Mg(2+)</name>
        <dbReference type="ChEBI" id="CHEBI:18420"/>
    </ligand>
</feature>
<dbReference type="Proteomes" id="UP000032309">
    <property type="component" value="Unassembled WGS sequence"/>
</dbReference>
<dbReference type="NCBIfam" id="TIGR00516">
    <property type="entry name" value="acpS"/>
    <property type="match status" value="1"/>
</dbReference>
<keyword evidence="4 8" id="KW-0276">Fatty acid metabolism</keyword>
<accession>A0ABQ0JTN4</accession>
<keyword evidence="8" id="KW-0963">Cytoplasm</keyword>
<comment type="cofactor">
    <cofactor evidence="8">
        <name>Mg(2+)</name>
        <dbReference type="ChEBI" id="CHEBI:18420"/>
    </cofactor>
</comment>
<reference evidence="11" key="1">
    <citation type="journal article" date="2015" name="Genome Announc.">
        <title>Draft Genome Sequence of an Anaerobic Ammonium-Oxidizing Bacterium, "Candidatus Brocadia sinica".</title>
        <authorList>
            <person name="Oshiki M."/>
            <person name="Shinyako-Hata K."/>
            <person name="Satoh H."/>
            <person name="Okabe S."/>
        </authorList>
    </citation>
    <scope>NUCLEOTIDE SEQUENCE [LARGE SCALE GENOMIC DNA]</scope>
    <source>
        <strain evidence="11">JPN1</strain>
    </source>
</reference>
<dbReference type="InterPro" id="IPR008278">
    <property type="entry name" value="4-PPantetheinyl_Trfase_dom"/>
</dbReference>
<keyword evidence="11" id="KW-1185">Reference proteome</keyword>
<keyword evidence="5 8" id="KW-0460">Magnesium</keyword>
<evidence type="ECO:0000256" key="8">
    <source>
        <dbReference type="HAMAP-Rule" id="MF_00101"/>
    </source>
</evidence>
<evidence type="ECO:0000256" key="5">
    <source>
        <dbReference type="ARBA" id="ARBA00022842"/>
    </source>
</evidence>